<dbReference type="PRINTS" id="PR00040">
    <property type="entry name" value="HTHMERR"/>
</dbReference>
<dbReference type="PROSITE" id="PS50937">
    <property type="entry name" value="HTH_MERR_2"/>
    <property type="match status" value="1"/>
</dbReference>
<dbReference type="EMBL" id="WEGI01000007">
    <property type="protein sequence ID" value="MQY28016.1"/>
    <property type="molecule type" value="Genomic_DNA"/>
</dbReference>
<organism evidence="6 7">
    <name type="scientific">Nocardia aurantia</name>
    <dbReference type="NCBI Taxonomy" id="2585199"/>
    <lineage>
        <taxon>Bacteria</taxon>
        <taxon>Bacillati</taxon>
        <taxon>Actinomycetota</taxon>
        <taxon>Actinomycetes</taxon>
        <taxon>Mycobacteriales</taxon>
        <taxon>Nocardiaceae</taxon>
        <taxon>Nocardia</taxon>
    </lineage>
</organism>
<dbReference type="PANTHER" id="PTHR30204:SF69">
    <property type="entry name" value="MERR-FAMILY TRANSCRIPTIONAL REGULATOR"/>
    <property type="match status" value="1"/>
</dbReference>
<dbReference type="OrthoDB" id="4567915at2"/>
<dbReference type="PANTHER" id="PTHR30204">
    <property type="entry name" value="REDOX-CYCLING DRUG-SENSING TRANSCRIPTIONAL ACTIVATOR SOXR"/>
    <property type="match status" value="1"/>
</dbReference>
<evidence type="ECO:0000256" key="1">
    <source>
        <dbReference type="ARBA" id="ARBA00022491"/>
    </source>
</evidence>
<evidence type="ECO:0000256" key="2">
    <source>
        <dbReference type="ARBA" id="ARBA00023015"/>
    </source>
</evidence>
<evidence type="ECO:0000256" key="4">
    <source>
        <dbReference type="ARBA" id="ARBA00023163"/>
    </source>
</evidence>
<dbReference type="InterPro" id="IPR009061">
    <property type="entry name" value="DNA-bd_dom_put_sf"/>
</dbReference>
<dbReference type="Gene3D" id="1.10.1660.10">
    <property type="match status" value="1"/>
</dbReference>
<dbReference type="InterPro" id="IPR000551">
    <property type="entry name" value="MerR-type_HTH_dom"/>
</dbReference>
<keyword evidence="4" id="KW-0804">Transcription</keyword>
<dbReference type="CDD" id="cd01282">
    <property type="entry name" value="HTH_MerR-like_sg3"/>
    <property type="match status" value="1"/>
</dbReference>
<proteinExistence type="predicted"/>
<evidence type="ECO:0000313" key="7">
    <source>
        <dbReference type="Proteomes" id="UP000431401"/>
    </source>
</evidence>
<dbReference type="GO" id="GO:0003677">
    <property type="term" value="F:DNA binding"/>
    <property type="evidence" value="ECO:0007669"/>
    <property type="project" value="UniProtKB-KW"/>
</dbReference>
<evidence type="ECO:0000259" key="5">
    <source>
        <dbReference type="PROSITE" id="PS50937"/>
    </source>
</evidence>
<dbReference type="SUPFAM" id="SSF46955">
    <property type="entry name" value="Putative DNA-binding domain"/>
    <property type="match status" value="1"/>
</dbReference>
<keyword evidence="3" id="KW-0238">DNA-binding</keyword>
<evidence type="ECO:0000313" key="6">
    <source>
        <dbReference type="EMBL" id="MQY28016.1"/>
    </source>
</evidence>
<keyword evidence="7" id="KW-1185">Reference proteome</keyword>
<dbReference type="RefSeq" id="WP_153343580.1">
    <property type="nucleotide sequence ID" value="NZ_WEGI01000007.1"/>
</dbReference>
<comment type="caution">
    <text evidence="6">The sequence shown here is derived from an EMBL/GenBank/DDBJ whole genome shotgun (WGS) entry which is preliminary data.</text>
</comment>
<keyword evidence="1" id="KW-0678">Repressor</keyword>
<dbReference type="Pfam" id="PF13411">
    <property type="entry name" value="MerR_1"/>
    <property type="match status" value="1"/>
</dbReference>
<dbReference type="InterPro" id="IPR047057">
    <property type="entry name" value="MerR_fam"/>
</dbReference>
<accession>A0A7K0DQG0</accession>
<dbReference type="GO" id="GO:0003700">
    <property type="term" value="F:DNA-binding transcription factor activity"/>
    <property type="evidence" value="ECO:0007669"/>
    <property type="project" value="InterPro"/>
</dbReference>
<dbReference type="Proteomes" id="UP000431401">
    <property type="component" value="Unassembled WGS sequence"/>
</dbReference>
<sequence>MRIGELSRATGASPRSLRYYEEQGLLGTQRTGTGHRRYGADAPTVVGHIRAMLAAGLPTAVIRQVLPCVEGPGPQVNSCVSDLLRDRLHDIETQIGTLETAHTALAGLLASTAPAVR</sequence>
<reference evidence="6 7" key="1">
    <citation type="submission" date="2019-10" db="EMBL/GenBank/DDBJ databases">
        <title>Nocardia macrotermitis sp. nov. and Nocardia aurantia sp. nov., isolated from the gut of fungus growing-termite Macrotermes natalensis.</title>
        <authorList>
            <person name="Benndorf R."/>
            <person name="Schwitalla J."/>
            <person name="Martin K."/>
            <person name="De Beer W."/>
            <person name="Kaster A.-K."/>
            <person name="Vollmers J."/>
            <person name="Poulsen M."/>
            <person name="Beemelmanns C."/>
        </authorList>
    </citation>
    <scope>NUCLEOTIDE SEQUENCE [LARGE SCALE GENOMIC DNA]</scope>
    <source>
        <strain evidence="6 7">RB56</strain>
    </source>
</reference>
<name>A0A7K0DQG0_9NOCA</name>
<feature type="domain" description="HTH merR-type" evidence="5">
    <location>
        <begin position="1"/>
        <end position="68"/>
    </location>
</feature>
<keyword evidence="2" id="KW-0805">Transcription regulation</keyword>
<dbReference type="AlphaFoldDB" id="A0A7K0DQG0"/>
<dbReference type="SMART" id="SM00422">
    <property type="entry name" value="HTH_MERR"/>
    <property type="match status" value="1"/>
</dbReference>
<evidence type="ECO:0000256" key="3">
    <source>
        <dbReference type="ARBA" id="ARBA00023125"/>
    </source>
</evidence>
<gene>
    <name evidence="6" type="primary">nolA</name>
    <name evidence="6" type="ORF">NRB56_35990</name>
</gene>
<protein>
    <submittedName>
        <fullName evidence="6">Nodulation protein NolA</fullName>
    </submittedName>
</protein>